<dbReference type="Gene3D" id="3.40.50.740">
    <property type="match status" value="1"/>
</dbReference>
<dbReference type="Gene3D" id="1.20.1440.230">
    <property type="entry name" value="NADH-ubiquinone oxidoreductase 51kDa subunit, iron-sulphur binding domain"/>
    <property type="match status" value="1"/>
</dbReference>
<dbReference type="InterPro" id="IPR006656">
    <property type="entry name" value="Mopterin_OxRdtase"/>
</dbReference>
<proteinExistence type="inferred from homology"/>
<dbReference type="InterPro" id="IPR037207">
    <property type="entry name" value="Nuop51_4Fe4S-bd_sf"/>
</dbReference>
<dbReference type="PROSITE" id="PS00643">
    <property type="entry name" value="COMPLEX1_75K_3"/>
    <property type="match status" value="1"/>
</dbReference>
<dbReference type="GO" id="GO:0008137">
    <property type="term" value="F:NADH dehydrogenase (ubiquinone) activity"/>
    <property type="evidence" value="ECO:0007669"/>
    <property type="project" value="InterPro"/>
</dbReference>
<dbReference type="Pfam" id="PF04879">
    <property type="entry name" value="Molybdop_Fe4S4"/>
    <property type="match status" value="1"/>
</dbReference>
<gene>
    <name evidence="13" type="ORF">C1SCF055_LOCUS437</name>
</gene>
<dbReference type="Pfam" id="PF01512">
    <property type="entry name" value="Complex1_51K"/>
    <property type="match status" value="1"/>
</dbReference>
<evidence type="ECO:0000256" key="3">
    <source>
        <dbReference type="ARBA" id="ARBA00007523"/>
    </source>
</evidence>
<evidence type="ECO:0000256" key="1">
    <source>
        <dbReference type="ARBA" id="ARBA00001966"/>
    </source>
</evidence>
<dbReference type="InterPro" id="IPR001949">
    <property type="entry name" value="NADH-UbQ_OxRdtase_51kDa_CS"/>
</dbReference>
<dbReference type="GO" id="GO:0016020">
    <property type="term" value="C:membrane"/>
    <property type="evidence" value="ECO:0007669"/>
    <property type="project" value="InterPro"/>
</dbReference>
<dbReference type="FunFam" id="1.20.1440.230:FF:000001">
    <property type="entry name" value="Mitochondrial NADH dehydrogenase flavoprotein 1"/>
    <property type="match status" value="1"/>
</dbReference>
<dbReference type="InterPro" id="IPR019575">
    <property type="entry name" value="Nuop51_4Fe4S-bd"/>
</dbReference>
<comment type="similarity">
    <text evidence="3">Belongs to the complex I 51 kDa subunit family.</text>
</comment>
<keyword evidence="6" id="KW-1278">Translocase</keyword>
<dbReference type="EMBL" id="CAMXCT010000001">
    <property type="protein sequence ID" value="CAI3971847.1"/>
    <property type="molecule type" value="Genomic_DNA"/>
</dbReference>
<dbReference type="PANTHER" id="PTHR43578:SF3">
    <property type="entry name" value="NADH-QUINONE OXIDOREDUCTASE SUBUNIT F"/>
    <property type="match status" value="1"/>
</dbReference>
<comment type="cofactor">
    <cofactor evidence="10">
        <name>[2Fe-2S] cluster</name>
        <dbReference type="ChEBI" id="CHEBI:190135"/>
    </cofactor>
</comment>
<feature type="domain" description="4Fe-4S His(Cys)3-ligated-type" evidence="12">
    <location>
        <begin position="491"/>
        <end position="530"/>
    </location>
</feature>
<dbReference type="GO" id="GO:0016491">
    <property type="term" value="F:oxidoreductase activity"/>
    <property type="evidence" value="ECO:0007669"/>
    <property type="project" value="InterPro"/>
</dbReference>
<dbReference type="SMART" id="SM00928">
    <property type="entry name" value="NADH_4Fe-4S"/>
    <property type="match status" value="1"/>
</dbReference>
<dbReference type="EMBL" id="CAMXCT030000001">
    <property type="protein sequence ID" value="CAL4759159.1"/>
    <property type="molecule type" value="Genomic_DNA"/>
</dbReference>
<dbReference type="SMART" id="SM00926">
    <property type="entry name" value="Molybdop_Fe4S4"/>
    <property type="match status" value="1"/>
</dbReference>
<evidence type="ECO:0000313" key="14">
    <source>
        <dbReference type="EMBL" id="CAL4759159.1"/>
    </source>
</evidence>
<dbReference type="FunFam" id="3.40.50.11540:FF:000001">
    <property type="entry name" value="NADH dehydrogenase [ubiquinone] flavoprotein 1, mitochondrial"/>
    <property type="match status" value="1"/>
</dbReference>
<dbReference type="InterPro" id="IPR006963">
    <property type="entry name" value="Mopterin_OxRdtase_4Fe-4S_dom"/>
</dbReference>
<evidence type="ECO:0000256" key="9">
    <source>
        <dbReference type="ARBA" id="ARBA00023027"/>
    </source>
</evidence>
<keyword evidence="9" id="KW-0520">NAD</keyword>
<evidence type="ECO:0000256" key="10">
    <source>
        <dbReference type="ARBA" id="ARBA00034078"/>
    </source>
</evidence>
<feature type="domain" description="4Fe-4S Mo/W bis-MGD-type" evidence="11">
    <location>
        <begin position="628"/>
        <end position="684"/>
    </location>
</feature>
<reference evidence="13" key="1">
    <citation type="submission" date="2022-10" db="EMBL/GenBank/DDBJ databases">
        <authorList>
            <person name="Chen Y."/>
            <person name="Dougan E. K."/>
            <person name="Chan C."/>
            <person name="Rhodes N."/>
            <person name="Thang M."/>
        </authorList>
    </citation>
    <scope>NUCLEOTIDE SEQUENCE</scope>
</reference>
<accession>A0A9P1BEL9</accession>
<dbReference type="Pfam" id="PF00384">
    <property type="entry name" value="Molybdopterin"/>
    <property type="match status" value="1"/>
</dbReference>
<dbReference type="PANTHER" id="PTHR43578">
    <property type="entry name" value="NADH-QUINONE OXIDOREDUCTASE SUBUNIT F"/>
    <property type="match status" value="1"/>
</dbReference>
<evidence type="ECO:0000259" key="11">
    <source>
        <dbReference type="PROSITE" id="PS51669"/>
    </source>
</evidence>
<dbReference type="NCBIfam" id="NF010120">
    <property type="entry name" value="PRK13596.1"/>
    <property type="match status" value="1"/>
</dbReference>
<dbReference type="Gene3D" id="3.10.20.740">
    <property type="match status" value="1"/>
</dbReference>
<evidence type="ECO:0000256" key="2">
    <source>
        <dbReference type="ARBA" id="ARBA00005404"/>
    </source>
</evidence>
<comment type="similarity">
    <text evidence="2">Belongs to the complex I 75 kDa subunit family.</text>
</comment>
<dbReference type="Pfam" id="PF10588">
    <property type="entry name" value="NADH-G_4Fe-4S_3"/>
    <property type="match status" value="1"/>
</dbReference>
<protein>
    <submittedName>
        <fullName evidence="14">NADH-quinone oxidoreductase subunit F 2 (NAD H dehydrogenase I subunit F 2) (NDH-1 subunit F 2)</fullName>
    </submittedName>
</protein>
<dbReference type="Gene3D" id="3.30.70.20">
    <property type="match status" value="1"/>
</dbReference>
<comment type="caution">
    <text evidence="13">The sequence shown here is derived from an EMBL/GenBank/DDBJ whole genome shotgun (WGS) entry which is preliminary data.</text>
</comment>
<sequence>MPVYEQHGGYKALRRVVGELQPTDVIEEVKESNLRGRGGAGFPCGLKWTFLPKDHPGPIYFCLNADESEPGTFNNRILMEEDPHQVIEGLIISCYATRATTAYIYIRVEYPLAYERLQSALDECYAKGYLGQNILGSNFSLNIYLHRGAAAYICGEETGLIESLEGKRAWPRIKPPFPAVEGVFRKPTVVNNVETAACVVHIINRGADWFKSMGVPSDPDNPRDAGSYGPKLYCLSGHVNKPGCYEVPLGITTRQLIEDYGGGVWKGRKAKAAIPGGISMGLLSEDEFDLPLDFAGPGKAGCLGLGTAAVVVMDETTSMVEFLHNSCRFFDHESCGQCTPCREGTSWSVTMLNRIRAGKGRLKDLDLLLEIGDTIGIIPGTTICGLSDGAAWPIKNAIRKWRDEFEDYIKQTNPTGYMETEPVEVARRAGADVPHYCWHKGLTVVASCRMCLVETGTKNAETGEIAMMPKLVPACQTPARDGTVFVTKSEKVEHARAFVEEALLIDHPIDCPICDKAGECLLQDYHFQHGQQSRRADIRPFTSRRKDLGETVTLFTDRCVMCSRCVRFTREVSGTSELMVESRGAREEINVFDGFPLDNKLSGNVVDLCPVGALGDRDFLYKQRVWFMKKHNGVCTGCSTGCSITVEENQDTVYRLRPRENQAVNQWWMCDEGRYGYHHVHDDKRLVEPLQHANGREEPLDWSAVGETLSSRLGSAGRLAGVISPHLTVEEAYLFAKLLRSYDPGAWLVLGHIPTAGQDEVFPTGFTIHAEKCPNRRGVEEVLKHFAGGVTTWDEIISQASTFGAVWLTGGYKTNWVDEETAGKLRQAPLLIVQDMFPSPAWETADIKLPGVAFAEREGSYVNFNDHLQTAQWAVRPPAGARVEGSLYWQLLKETGLYKSAPVLAEVAESIPYFAAAADGVPDTGVYLKSSELAPTK</sequence>
<dbReference type="Gene3D" id="3.40.50.11540">
    <property type="entry name" value="NADH-ubiquinone oxidoreductase 51kDa subunit"/>
    <property type="match status" value="1"/>
</dbReference>
<dbReference type="SUPFAM" id="SSF53706">
    <property type="entry name" value="Formate dehydrogenase/DMSO reductase, domains 1-3"/>
    <property type="match status" value="1"/>
</dbReference>
<evidence type="ECO:0000256" key="6">
    <source>
        <dbReference type="ARBA" id="ARBA00022967"/>
    </source>
</evidence>
<dbReference type="GO" id="GO:0051539">
    <property type="term" value="F:4 iron, 4 sulfur cluster binding"/>
    <property type="evidence" value="ECO:0007669"/>
    <property type="project" value="UniProtKB-KW"/>
</dbReference>
<evidence type="ECO:0000256" key="8">
    <source>
        <dbReference type="ARBA" id="ARBA00023014"/>
    </source>
</evidence>
<dbReference type="PROSITE" id="PS51669">
    <property type="entry name" value="4FE4S_MOW_BIS_MGD"/>
    <property type="match status" value="1"/>
</dbReference>
<dbReference type="GO" id="GO:0010181">
    <property type="term" value="F:FMN binding"/>
    <property type="evidence" value="ECO:0007669"/>
    <property type="project" value="InterPro"/>
</dbReference>
<dbReference type="InterPro" id="IPR000283">
    <property type="entry name" value="NADH_UbQ_OxRdtase_75kDa_su_CS"/>
</dbReference>
<keyword evidence="5" id="KW-0479">Metal-binding</keyword>
<dbReference type="FunFam" id="3.30.70.20:FF:000002">
    <property type="entry name" value="NADH-ubiquinone oxidoreductase 75 kDa subunit"/>
    <property type="match status" value="1"/>
</dbReference>
<name>A0A9P1BEL9_9DINO</name>
<dbReference type="InterPro" id="IPR054351">
    <property type="entry name" value="NADH_UbQ_OxRdtase_ferredoxin"/>
</dbReference>
<dbReference type="AlphaFoldDB" id="A0A9P1BEL9"/>
<evidence type="ECO:0000256" key="5">
    <source>
        <dbReference type="ARBA" id="ARBA00022723"/>
    </source>
</evidence>
<dbReference type="Pfam" id="PF13510">
    <property type="entry name" value="Fer2_4"/>
    <property type="match status" value="1"/>
</dbReference>
<dbReference type="InterPro" id="IPR019554">
    <property type="entry name" value="Soluble_ligand-bd"/>
</dbReference>
<dbReference type="SUPFAM" id="SSF140490">
    <property type="entry name" value="Nqo1C-terminal domain-like"/>
    <property type="match status" value="1"/>
</dbReference>
<dbReference type="EMBL" id="CAMXCT020000001">
    <property type="protein sequence ID" value="CAL1125222.1"/>
    <property type="molecule type" value="Genomic_DNA"/>
</dbReference>
<evidence type="ECO:0000313" key="15">
    <source>
        <dbReference type="Proteomes" id="UP001152797"/>
    </source>
</evidence>
<keyword evidence="7" id="KW-0408">Iron</keyword>
<keyword evidence="4" id="KW-0004">4Fe-4S</keyword>
<evidence type="ECO:0000256" key="7">
    <source>
        <dbReference type="ARBA" id="ARBA00023004"/>
    </source>
</evidence>
<dbReference type="PROSITE" id="PS00641">
    <property type="entry name" value="COMPLEX1_75K_1"/>
    <property type="match status" value="1"/>
</dbReference>
<evidence type="ECO:0000313" key="13">
    <source>
        <dbReference type="EMBL" id="CAI3971847.1"/>
    </source>
</evidence>
<dbReference type="Pfam" id="PF10531">
    <property type="entry name" value="SLBB"/>
    <property type="match status" value="1"/>
</dbReference>
<dbReference type="Gene3D" id="2.20.25.90">
    <property type="entry name" value="ADC-like domains"/>
    <property type="match status" value="1"/>
</dbReference>
<dbReference type="InterPro" id="IPR036010">
    <property type="entry name" value="2Fe-2S_ferredoxin-like_sf"/>
</dbReference>
<reference evidence="14 15" key="2">
    <citation type="submission" date="2024-05" db="EMBL/GenBank/DDBJ databases">
        <authorList>
            <person name="Chen Y."/>
            <person name="Shah S."/>
            <person name="Dougan E. K."/>
            <person name="Thang M."/>
            <person name="Chan C."/>
        </authorList>
    </citation>
    <scope>NUCLEOTIDE SEQUENCE [LARGE SCALE GENOMIC DNA]</scope>
</reference>
<evidence type="ECO:0000259" key="12">
    <source>
        <dbReference type="PROSITE" id="PS51839"/>
    </source>
</evidence>
<dbReference type="OrthoDB" id="10249483at2759"/>
<dbReference type="InterPro" id="IPR037225">
    <property type="entry name" value="Nuo51_FMN-bd_sf"/>
</dbReference>
<dbReference type="Gene3D" id="6.10.250.1450">
    <property type="match status" value="1"/>
</dbReference>
<comment type="cofactor">
    <cofactor evidence="1">
        <name>[4Fe-4S] cluster</name>
        <dbReference type="ChEBI" id="CHEBI:49883"/>
    </cofactor>
</comment>
<dbReference type="GO" id="GO:0042773">
    <property type="term" value="P:ATP synthesis coupled electron transport"/>
    <property type="evidence" value="ECO:0007669"/>
    <property type="project" value="InterPro"/>
</dbReference>
<dbReference type="SUPFAM" id="SSF54292">
    <property type="entry name" value="2Fe-2S ferredoxin-like"/>
    <property type="match status" value="1"/>
</dbReference>
<dbReference type="GO" id="GO:0046872">
    <property type="term" value="F:metal ion binding"/>
    <property type="evidence" value="ECO:0007669"/>
    <property type="project" value="UniProtKB-KW"/>
</dbReference>
<dbReference type="Gene3D" id="3.10.20.600">
    <property type="match status" value="1"/>
</dbReference>
<dbReference type="SUPFAM" id="SSF142984">
    <property type="entry name" value="Nqo1 middle domain-like"/>
    <property type="match status" value="1"/>
</dbReference>
<dbReference type="Proteomes" id="UP001152797">
    <property type="component" value="Unassembled WGS sequence"/>
</dbReference>
<dbReference type="SUPFAM" id="SSF142019">
    <property type="entry name" value="Nqo1 FMN-binding domain-like"/>
    <property type="match status" value="1"/>
</dbReference>
<dbReference type="PROSITE" id="PS51839">
    <property type="entry name" value="4FE4S_HC3"/>
    <property type="match status" value="1"/>
</dbReference>
<dbReference type="PROSITE" id="PS00645">
    <property type="entry name" value="COMPLEX1_51K_2"/>
    <property type="match status" value="1"/>
</dbReference>
<dbReference type="SMART" id="SM00929">
    <property type="entry name" value="NADH-G_4Fe-4S_3"/>
    <property type="match status" value="1"/>
</dbReference>
<dbReference type="InterPro" id="IPR011538">
    <property type="entry name" value="Nuo51_FMN-bd"/>
</dbReference>
<organism evidence="13">
    <name type="scientific">Cladocopium goreaui</name>
    <dbReference type="NCBI Taxonomy" id="2562237"/>
    <lineage>
        <taxon>Eukaryota</taxon>
        <taxon>Sar</taxon>
        <taxon>Alveolata</taxon>
        <taxon>Dinophyceae</taxon>
        <taxon>Suessiales</taxon>
        <taxon>Symbiodiniaceae</taxon>
        <taxon>Cladocopium</taxon>
    </lineage>
</organism>
<dbReference type="Pfam" id="PF10589">
    <property type="entry name" value="NADH_4Fe-4S"/>
    <property type="match status" value="1"/>
</dbReference>
<dbReference type="Pfam" id="PF22117">
    <property type="entry name" value="Fer4_Nqo3"/>
    <property type="match status" value="1"/>
</dbReference>
<dbReference type="SUPFAM" id="SSF54862">
    <property type="entry name" value="4Fe-4S ferredoxins"/>
    <property type="match status" value="1"/>
</dbReference>
<evidence type="ECO:0000256" key="4">
    <source>
        <dbReference type="ARBA" id="ARBA00022485"/>
    </source>
</evidence>
<dbReference type="InterPro" id="IPR019574">
    <property type="entry name" value="NADH_UbQ_OxRdtase_Gsu_4Fe4S-bd"/>
</dbReference>
<keyword evidence="8" id="KW-0411">Iron-sulfur</keyword>
<keyword evidence="15" id="KW-1185">Reference proteome</keyword>